<evidence type="ECO:0000313" key="1">
    <source>
        <dbReference type="EMBL" id="KJY69643.1"/>
    </source>
</evidence>
<reference evidence="1" key="1">
    <citation type="journal article" date="2015" name="BMC Genomics">
        <title>Genome mining reveals unlocked bioactive potential of marine Gram-negative bacteria.</title>
        <authorList>
            <person name="Machado H."/>
            <person name="Sonnenschein E.C."/>
            <person name="Melchiorsen J."/>
            <person name="Gram L."/>
        </authorList>
    </citation>
    <scope>NUCLEOTIDE SEQUENCE</scope>
    <source>
        <strain evidence="1">S2052</strain>
    </source>
</reference>
<protein>
    <submittedName>
        <fullName evidence="1">dTDP-4-dehydrorhamnose 3,5-epimerase</fullName>
    </submittedName>
</protein>
<sequence length="144" mass="16495">MFTGVSITPLKRIYHEKGDIYHAMKSSEETFSSFGEAYFSTINFSDVKGWKKHQKMIMNIIVPIGSIKFVLYDDRPHSITRGEYFETVICKSNYVRLTVPPGVWMAFQGITSETNLLLNIANVEHDPNEAVSVPLDKIPYNWKS</sequence>
<comment type="caution">
    <text evidence="1">The sequence shown here is derived from an EMBL/GenBank/DDBJ whole genome shotgun (WGS) entry which is preliminary data.</text>
</comment>
<organism evidence="1">
    <name type="scientific">Vibrio coralliilyticus</name>
    <dbReference type="NCBI Taxonomy" id="190893"/>
    <lineage>
        <taxon>Bacteria</taxon>
        <taxon>Pseudomonadati</taxon>
        <taxon>Pseudomonadota</taxon>
        <taxon>Gammaproteobacteria</taxon>
        <taxon>Vibrionales</taxon>
        <taxon>Vibrionaceae</taxon>
        <taxon>Vibrio</taxon>
    </lineage>
</organism>
<dbReference type="AlphaFoldDB" id="A0A837G4V3"/>
<proteinExistence type="predicted"/>
<dbReference type="EMBL" id="JXXR01000019">
    <property type="protein sequence ID" value="KJY69643.1"/>
    <property type="molecule type" value="Genomic_DNA"/>
</dbReference>
<dbReference type="InterPro" id="IPR014710">
    <property type="entry name" value="RmlC-like_jellyroll"/>
</dbReference>
<dbReference type="Gene3D" id="2.60.120.10">
    <property type="entry name" value="Jelly Rolls"/>
    <property type="match status" value="1"/>
</dbReference>
<dbReference type="InterPro" id="IPR011051">
    <property type="entry name" value="RmlC_Cupin_sf"/>
</dbReference>
<accession>A0A837G4V3</accession>
<gene>
    <name evidence="1" type="ORF">TW71_17685</name>
</gene>
<name>A0A837G4V3_9VIBR</name>
<dbReference type="SUPFAM" id="SSF51182">
    <property type="entry name" value="RmlC-like cupins"/>
    <property type="match status" value="1"/>
</dbReference>
<dbReference type="RefSeq" id="WP_045986783.1">
    <property type="nucleotide sequence ID" value="NZ_CP063051.1"/>
</dbReference>